<name>A0A8J7M6W3_9RHOB</name>
<dbReference type="InterPro" id="IPR008920">
    <property type="entry name" value="TF_FadR/GntR_C"/>
</dbReference>
<dbReference type="InterPro" id="IPR011711">
    <property type="entry name" value="GntR_C"/>
</dbReference>
<dbReference type="Pfam" id="PF00392">
    <property type="entry name" value="GntR"/>
    <property type="match status" value="1"/>
</dbReference>
<evidence type="ECO:0000259" key="4">
    <source>
        <dbReference type="PROSITE" id="PS50949"/>
    </source>
</evidence>
<evidence type="ECO:0000256" key="2">
    <source>
        <dbReference type="ARBA" id="ARBA00023125"/>
    </source>
</evidence>
<dbReference type="GO" id="GO:0003700">
    <property type="term" value="F:DNA-binding transcription factor activity"/>
    <property type="evidence" value="ECO:0007669"/>
    <property type="project" value="InterPro"/>
</dbReference>
<dbReference type="InterPro" id="IPR036390">
    <property type="entry name" value="WH_DNA-bd_sf"/>
</dbReference>
<proteinExistence type="predicted"/>
<keyword evidence="2" id="KW-0238">DNA-binding</keyword>
<keyword evidence="6" id="KW-1185">Reference proteome</keyword>
<keyword evidence="3" id="KW-0804">Transcription</keyword>
<dbReference type="SMART" id="SM00345">
    <property type="entry name" value="HTH_GNTR"/>
    <property type="match status" value="1"/>
</dbReference>
<evidence type="ECO:0000256" key="3">
    <source>
        <dbReference type="ARBA" id="ARBA00023163"/>
    </source>
</evidence>
<evidence type="ECO:0000313" key="6">
    <source>
        <dbReference type="Proteomes" id="UP000655420"/>
    </source>
</evidence>
<comment type="caution">
    <text evidence="5">The sequence shown here is derived from an EMBL/GenBank/DDBJ whole genome shotgun (WGS) entry which is preliminary data.</text>
</comment>
<dbReference type="PROSITE" id="PS50949">
    <property type="entry name" value="HTH_GNTR"/>
    <property type="match status" value="1"/>
</dbReference>
<reference evidence="5" key="1">
    <citation type="submission" date="2020-12" db="EMBL/GenBank/DDBJ databases">
        <title>Bacterial taxonomy.</title>
        <authorList>
            <person name="Pan X."/>
        </authorList>
    </citation>
    <scope>NUCLEOTIDE SEQUENCE</scope>
    <source>
        <strain evidence="5">M0105</strain>
    </source>
</reference>
<feature type="domain" description="HTH gntR-type" evidence="4">
    <location>
        <begin position="10"/>
        <end position="77"/>
    </location>
</feature>
<dbReference type="SUPFAM" id="SSF48008">
    <property type="entry name" value="GntR ligand-binding domain-like"/>
    <property type="match status" value="1"/>
</dbReference>
<keyword evidence="1" id="KW-0805">Transcription regulation</keyword>
<dbReference type="Pfam" id="PF07729">
    <property type="entry name" value="FCD"/>
    <property type="match status" value="1"/>
</dbReference>
<accession>A0A8J7M6W3</accession>
<dbReference type="SUPFAM" id="SSF46785">
    <property type="entry name" value="Winged helix' DNA-binding domain"/>
    <property type="match status" value="1"/>
</dbReference>
<dbReference type="InterPro" id="IPR000524">
    <property type="entry name" value="Tscrpt_reg_HTH_GntR"/>
</dbReference>
<dbReference type="PANTHER" id="PTHR43537">
    <property type="entry name" value="TRANSCRIPTIONAL REGULATOR, GNTR FAMILY"/>
    <property type="match status" value="1"/>
</dbReference>
<dbReference type="InterPro" id="IPR036388">
    <property type="entry name" value="WH-like_DNA-bd_sf"/>
</dbReference>
<dbReference type="Proteomes" id="UP000655420">
    <property type="component" value="Unassembled WGS sequence"/>
</dbReference>
<dbReference type="RefSeq" id="WP_200608078.1">
    <property type="nucleotide sequence ID" value="NZ_JAEHHL010000002.1"/>
</dbReference>
<dbReference type="GO" id="GO:0003677">
    <property type="term" value="F:DNA binding"/>
    <property type="evidence" value="ECO:0007669"/>
    <property type="project" value="UniProtKB-KW"/>
</dbReference>
<dbReference type="EMBL" id="JAEHHL010000002">
    <property type="protein sequence ID" value="MBK0398634.1"/>
    <property type="molecule type" value="Genomic_DNA"/>
</dbReference>
<dbReference type="PANTHER" id="PTHR43537:SF39">
    <property type="entry name" value="HTH-TYPE TRANSCRIPTIONAL REGULATOR MCBR"/>
    <property type="match status" value="1"/>
</dbReference>
<dbReference type="Gene3D" id="1.20.120.530">
    <property type="entry name" value="GntR ligand-binding domain-like"/>
    <property type="match status" value="1"/>
</dbReference>
<protein>
    <submittedName>
        <fullName evidence="5">GntR family transcriptional regulator</fullName>
    </submittedName>
</protein>
<dbReference type="AlphaFoldDB" id="A0A8J7M6W3"/>
<gene>
    <name evidence="5" type="ORF">H0I76_05500</name>
</gene>
<organism evidence="5 6">
    <name type="scientific">Thermohalobaculum xanthum</name>
    <dbReference type="NCBI Taxonomy" id="2753746"/>
    <lineage>
        <taxon>Bacteria</taxon>
        <taxon>Pseudomonadati</taxon>
        <taxon>Pseudomonadota</taxon>
        <taxon>Alphaproteobacteria</taxon>
        <taxon>Rhodobacterales</taxon>
        <taxon>Paracoccaceae</taxon>
        <taxon>Thermohalobaculum</taxon>
    </lineage>
</organism>
<dbReference type="SMART" id="SM00895">
    <property type="entry name" value="FCD"/>
    <property type="match status" value="1"/>
</dbReference>
<sequence>MNAPSTDAPVPAHEAVYRALRSQILDGELAPGASLTLRGVAERLGVSMTPAREAVRRLVAERALAMTDTGRVQVPLPDADALDELFRARSLLEPELAVRALPRIDKALISQLRAIDERLGSCLEAGDAAGYVRANNAFHGLLYSRAEAPALMALVESVWLQTSPVMRRVYGRTGTGALVDYHEAALDALAARDAEALAAAIRSDVEQGMMLAREAAPPGR</sequence>
<evidence type="ECO:0000313" key="5">
    <source>
        <dbReference type="EMBL" id="MBK0398634.1"/>
    </source>
</evidence>
<evidence type="ECO:0000256" key="1">
    <source>
        <dbReference type="ARBA" id="ARBA00023015"/>
    </source>
</evidence>
<dbReference type="Gene3D" id="1.10.10.10">
    <property type="entry name" value="Winged helix-like DNA-binding domain superfamily/Winged helix DNA-binding domain"/>
    <property type="match status" value="1"/>
</dbReference>